<accession>A0A0F6CLV3</accession>
<dbReference type="HOGENOM" id="CLU_2826492_0_0_14"/>
<evidence type="ECO:0000313" key="2">
    <source>
        <dbReference type="Proteomes" id="UP000018735"/>
    </source>
</evidence>
<proteinExistence type="predicted"/>
<gene>
    <name evidence="1" type="ORF">GCW_90959</name>
</gene>
<organism evidence="1 2">
    <name type="scientific">Mycoplasmoides gallisepticum S6</name>
    <dbReference type="NCBI Taxonomy" id="1006581"/>
    <lineage>
        <taxon>Bacteria</taxon>
        <taxon>Bacillati</taxon>
        <taxon>Mycoplasmatota</taxon>
        <taxon>Mycoplasmoidales</taxon>
        <taxon>Mycoplasmoidaceae</taxon>
        <taxon>Mycoplasmoides</taxon>
    </lineage>
</organism>
<dbReference type="Proteomes" id="UP000018735">
    <property type="component" value="Chromosome"/>
</dbReference>
<dbReference type="AlphaFoldDB" id="A0A0F6CLV3"/>
<dbReference type="EMBL" id="CP006916">
    <property type="protein sequence ID" value="AHV85405.1"/>
    <property type="molecule type" value="Genomic_DNA"/>
</dbReference>
<sequence length="66" mass="7855">MLILRNLKKNWIAKSLAPKIDYLACYNAYSTNWQRLFEKLVIYAKLLLITFLKKYNNNDQPDSNIC</sequence>
<evidence type="ECO:0000313" key="1">
    <source>
        <dbReference type="EMBL" id="AHV85405.1"/>
    </source>
</evidence>
<dbReference type="KEGG" id="mgz:GCW_90959"/>
<reference evidence="1 2" key="1">
    <citation type="journal article" date="2011" name="PLoS ONE">
        <title>Core proteome of the minimal cell: comparative proteomics of three mollicute species.</title>
        <authorList>
            <person name="Fisunov G.Y."/>
            <person name="Alexeev D.G."/>
            <person name="Bazaleev N.A."/>
            <person name="Ladygina V.G."/>
            <person name="Galyamina M.A."/>
            <person name="Kondratov I.G."/>
            <person name="Zhukova N.A."/>
            <person name="Serebryakova M.V."/>
            <person name="Demina I.A."/>
            <person name="Govorun V.M."/>
        </authorList>
    </citation>
    <scope>NUCLEOTIDE SEQUENCE [LARGE SCALE GENOMIC DNA]</scope>
    <source>
        <strain evidence="1 2">S6</strain>
    </source>
</reference>
<protein>
    <submittedName>
        <fullName evidence="1">Uncharacterized protein</fullName>
    </submittedName>
</protein>
<name>A0A0F6CLV3_MYCGL</name>